<evidence type="ECO:0000256" key="2">
    <source>
        <dbReference type="SAM" id="SignalP"/>
    </source>
</evidence>
<dbReference type="EMBL" id="GBBL01000257">
    <property type="protein sequence ID" value="JAC27063.1"/>
    <property type="molecule type" value="mRNA"/>
</dbReference>
<name>A0A023G216_AMBPA</name>
<keyword evidence="1" id="KW-0812">Transmembrane</keyword>
<accession>A0A023G216</accession>
<sequence>MASLLFFFLIFPTIENSLSVTNKHAITSTLSNLLVHFLSFILKFVSVCYATAIAVFAICLWVLVFP</sequence>
<organism evidence="3">
    <name type="scientific">Amblyomma parvum</name>
    <name type="common">South American tick</name>
    <dbReference type="NCBI Taxonomy" id="251391"/>
    <lineage>
        <taxon>Eukaryota</taxon>
        <taxon>Metazoa</taxon>
        <taxon>Ecdysozoa</taxon>
        <taxon>Arthropoda</taxon>
        <taxon>Chelicerata</taxon>
        <taxon>Arachnida</taxon>
        <taxon>Acari</taxon>
        <taxon>Parasitiformes</taxon>
        <taxon>Ixodida</taxon>
        <taxon>Ixodoidea</taxon>
        <taxon>Ixodidae</taxon>
        <taxon>Amblyomminae</taxon>
        <taxon>Amblyomma</taxon>
    </lineage>
</organism>
<keyword evidence="1" id="KW-1133">Transmembrane helix</keyword>
<feature type="transmembrane region" description="Helical" evidence="1">
    <location>
        <begin position="35"/>
        <end position="64"/>
    </location>
</feature>
<keyword evidence="1" id="KW-0472">Membrane</keyword>
<feature type="signal peptide" evidence="2">
    <location>
        <begin position="1"/>
        <end position="19"/>
    </location>
</feature>
<dbReference type="AlphaFoldDB" id="A0A023G216"/>
<protein>
    <submittedName>
        <fullName evidence="3">Putative secreted protein</fullName>
    </submittedName>
</protein>
<evidence type="ECO:0000313" key="3">
    <source>
        <dbReference type="EMBL" id="JAC27063.1"/>
    </source>
</evidence>
<evidence type="ECO:0000256" key="1">
    <source>
        <dbReference type="SAM" id="Phobius"/>
    </source>
</evidence>
<proteinExistence type="evidence at transcript level"/>
<feature type="chain" id="PRO_5001516582" evidence="2">
    <location>
        <begin position="20"/>
        <end position="66"/>
    </location>
</feature>
<reference evidence="3" key="1">
    <citation type="submission" date="2014-03" db="EMBL/GenBank/DDBJ databases">
        <title>The sialotranscriptome of Amblyomma triste, Amblyomma parvum and Amblyomma cajennense ticks, uncovered by 454-based RNA-seq.</title>
        <authorList>
            <person name="Garcia G.R."/>
            <person name="Gardinassi L.G."/>
            <person name="Ribeiro J.M."/>
            <person name="Anatrielo E."/>
            <person name="Ferreira B.R."/>
            <person name="Moreira H.N."/>
            <person name="Mafra C."/>
            <person name="Olegario M.M."/>
            <person name="Szabo P.J."/>
            <person name="Miranda-Santos I.K."/>
            <person name="Maruyama S.R."/>
        </authorList>
    </citation>
    <scope>NUCLEOTIDE SEQUENCE</scope>
    <source>
        <strain evidence="3">Araguapaz</strain>
        <tissue evidence="3">Salivary glands</tissue>
    </source>
</reference>
<keyword evidence="2" id="KW-0732">Signal</keyword>